<proteinExistence type="predicted"/>
<evidence type="ECO:0000313" key="2">
    <source>
        <dbReference type="EMBL" id="BBY37580.1"/>
    </source>
</evidence>
<evidence type="ECO:0000313" key="3">
    <source>
        <dbReference type="Proteomes" id="UP000465812"/>
    </source>
</evidence>
<feature type="compositionally biased region" description="Basic and acidic residues" evidence="1">
    <location>
        <begin position="86"/>
        <end position="97"/>
    </location>
</feature>
<accession>A0ABN6A346</accession>
<dbReference type="EMBL" id="AP022590">
    <property type="protein sequence ID" value="BBY37580.1"/>
    <property type="molecule type" value="Genomic_DNA"/>
</dbReference>
<keyword evidence="3" id="KW-1185">Reference proteome</keyword>
<feature type="region of interest" description="Disordered" evidence="1">
    <location>
        <begin position="57"/>
        <end position="110"/>
    </location>
</feature>
<reference evidence="2 3" key="1">
    <citation type="journal article" date="2019" name="Emerg. Microbes Infect.">
        <title>Comprehensive subspecies identification of 175 nontuberculous mycobacteria species based on 7547 genomic profiles.</title>
        <authorList>
            <person name="Matsumoto Y."/>
            <person name="Kinjo T."/>
            <person name="Motooka D."/>
            <person name="Nabeya D."/>
            <person name="Jung N."/>
            <person name="Uechi K."/>
            <person name="Horii T."/>
            <person name="Iida T."/>
            <person name="Fujita J."/>
            <person name="Nakamura S."/>
        </authorList>
    </citation>
    <scope>NUCLEOTIDE SEQUENCE [LARGE SCALE GENOMIC DNA]</scope>
    <source>
        <strain evidence="2 3">JCM 18113</strain>
    </source>
</reference>
<organism evidence="2 3">
    <name type="scientific">Mycobacterium mantenii</name>
    <dbReference type="NCBI Taxonomy" id="560555"/>
    <lineage>
        <taxon>Bacteria</taxon>
        <taxon>Bacillati</taxon>
        <taxon>Actinomycetota</taxon>
        <taxon>Actinomycetes</taxon>
        <taxon>Mycobacteriales</taxon>
        <taxon>Mycobacteriaceae</taxon>
        <taxon>Mycobacterium</taxon>
        <taxon>Mycobacterium avium complex (MAC)</taxon>
    </lineage>
</organism>
<protein>
    <submittedName>
        <fullName evidence="2">Uncharacterized protein</fullName>
    </submittedName>
</protein>
<gene>
    <name evidence="2" type="ORF">MMAN_17140</name>
</gene>
<sequence>MPPGLKQGQSVQCQGVEKPAAGLRVAGFEVGEHPHPLALTRRNGNAEDVTQRMRLIGGDHKHPLPGACRTDGGGASQGGFPYPAFADEKADPGRGGRSEFSGLTQPRLVS</sequence>
<name>A0ABN6A346_MYCNT</name>
<dbReference type="Proteomes" id="UP000465812">
    <property type="component" value="Chromosome"/>
</dbReference>
<evidence type="ECO:0000256" key="1">
    <source>
        <dbReference type="SAM" id="MobiDB-lite"/>
    </source>
</evidence>